<reference evidence="3" key="1">
    <citation type="journal article" date="2019" name="Int. J. Syst. Evol. Microbiol.">
        <title>The Global Catalogue of Microorganisms (GCM) 10K type strain sequencing project: providing services to taxonomists for standard genome sequencing and annotation.</title>
        <authorList>
            <consortium name="The Broad Institute Genomics Platform"/>
            <consortium name="The Broad Institute Genome Sequencing Center for Infectious Disease"/>
            <person name="Wu L."/>
            <person name="Ma J."/>
        </authorList>
    </citation>
    <scope>NUCLEOTIDE SEQUENCE [LARGE SCALE GENOMIC DNA]</scope>
    <source>
        <strain evidence="3">SHR3</strain>
    </source>
</reference>
<gene>
    <name evidence="2" type="ORF">ACFPTN_00845</name>
</gene>
<name>A0ABW1ALN3_9RHOO</name>
<evidence type="ECO:0000313" key="3">
    <source>
        <dbReference type="Proteomes" id="UP001595974"/>
    </source>
</evidence>
<protein>
    <submittedName>
        <fullName evidence="2">Uncharacterized protein</fullName>
    </submittedName>
</protein>
<dbReference type="RefSeq" id="WP_232516547.1">
    <property type="nucleotide sequence ID" value="NZ_JBHSOG010000006.1"/>
</dbReference>
<keyword evidence="3" id="KW-1185">Reference proteome</keyword>
<feature type="compositionally biased region" description="Low complexity" evidence="1">
    <location>
        <begin position="57"/>
        <end position="85"/>
    </location>
</feature>
<comment type="caution">
    <text evidence="2">The sequence shown here is derived from an EMBL/GenBank/DDBJ whole genome shotgun (WGS) entry which is preliminary data.</text>
</comment>
<dbReference type="EMBL" id="JBHSOG010000006">
    <property type="protein sequence ID" value="MFC5767911.1"/>
    <property type="molecule type" value="Genomic_DNA"/>
</dbReference>
<organism evidence="2 3">
    <name type="scientific">Thauera sinica</name>
    <dbReference type="NCBI Taxonomy" id="2665146"/>
    <lineage>
        <taxon>Bacteria</taxon>
        <taxon>Pseudomonadati</taxon>
        <taxon>Pseudomonadota</taxon>
        <taxon>Betaproteobacteria</taxon>
        <taxon>Rhodocyclales</taxon>
        <taxon>Zoogloeaceae</taxon>
        <taxon>Thauera</taxon>
    </lineage>
</organism>
<sequence>MRRPPQILPAGCVSVASSLGRGPGGSLRPARGPFRFLLCGMCACLMCLSAARAQNAQQPAGGVPPAAAASAAAPEDGKPAAAAKPPARPEWRDTGGYRFPAIGKTTADMQNAAHAMRLRDYCADARVEDGFVRERLARFSAITGREESCRTLLEY</sequence>
<dbReference type="Proteomes" id="UP001595974">
    <property type="component" value="Unassembled WGS sequence"/>
</dbReference>
<evidence type="ECO:0000313" key="2">
    <source>
        <dbReference type="EMBL" id="MFC5767911.1"/>
    </source>
</evidence>
<feature type="region of interest" description="Disordered" evidence="1">
    <location>
        <begin position="57"/>
        <end position="94"/>
    </location>
</feature>
<accession>A0ABW1ALN3</accession>
<evidence type="ECO:0000256" key="1">
    <source>
        <dbReference type="SAM" id="MobiDB-lite"/>
    </source>
</evidence>
<proteinExistence type="predicted"/>